<organism evidence="1 2">
    <name type="scientific">Rhizoctonia solani</name>
    <dbReference type="NCBI Taxonomy" id="456999"/>
    <lineage>
        <taxon>Eukaryota</taxon>
        <taxon>Fungi</taxon>
        <taxon>Dikarya</taxon>
        <taxon>Basidiomycota</taxon>
        <taxon>Agaricomycotina</taxon>
        <taxon>Agaricomycetes</taxon>
        <taxon>Cantharellales</taxon>
        <taxon>Ceratobasidiaceae</taxon>
        <taxon>Rhizoctonia</taxon>
    </lineage>
</organism>
<accession>A0A8H3HCF3</accession>
<feature type="non-terminal residue" evidence="1">
    <location>
        <position position="124"/>
    </location>
</feature>
<sequence length="124" mass="13241">MSRLYSSGLWSTSGTLGSTKDITGFVQVSLVAQDIYEEAGFGGSADIFSGKYINPDGAVVKVAIKSIRAFNIGKNEDARIDKLQKKVARELKVWRALSGGANIIELLGIMNGIGPLPSFVCELC</sequence>
<evidence type="ECO:0000313" key="1">
    <source>
        <dbReference type="EMBL" id="CAE6500644.1"/>
    </source>
</evidence>
<reference evidence="1" key="1">
    <citation type="submission" date="2021-01" db="EMBL/GenBank/DDBJ databases">
        <authorList>
            <person name="Kaushik A."/>
        </authorList>
    </citation>
    <scope>NUCLEOTIDE SEQUENCE</scope>
    <source>
        <strain evidence="1">AG4-R118</strain>
    </source>
</reference>
<comment type="caution">
    <text evidence="1">The sequence shown here is derived from an EMBL/GenBank/DDBJ whole genome shotgun (WGS) entry which is preliminary data.</text>
</comment>
<dbReference type="Gene3D" id="3.30.200.20">
    <property type="entry name" value="Phosphorylase Kinase, domain 1"/>
    <property type="match status" value="1"/>
</dbReference>
<protein>
    <recommendedName>
        <fullName evidence="3">Protein kinase domain-containing protein</fullName>
    </recommendedName>
</protein>
<dbReference type="Proteomes" id="UP000663888">
    <property type="component" value="Unassembled WGS sequence"/>
</dbReference>
<dbReference type="EMBL" id="CAJMWX010001644">
    <property type="protein sequence ID" value="CAE6500644.1"/>
    <property type="molecule type" value="Genomic_DNA"/>
</dbReference>
<dbReference type="AlphaFoldDB" id="A0A8H3HCF3"/>
<gene>
    <name evidence="1" type="ORF">RDB_LOCUS152674</name>
</gene>
<proteinExistence type="predicted"/>
<evidence type="ECO:0008006" key="3">
    <source>
        <dbReference type="Google" id="ProtNLM"/>
    </source>
</evidence>
<name>A0A8H3HCF3_9AGAM</name>
<evidence type="ECO:0000313" key="2">
    <source>
        <dbReference type="Proteomes" id="UP000663888"/>
    </source>
</evidence>